<keyword evidence="4 5" id="KW-0539">Nucleus</keyword>
<dbReference type="SMART" id="SM00165">
    <property type="entry name" value="UBA"/>
    <property type="match status" value="2"/>
</dbReference>
<dbReference type="GO" id="GO:0043130">
    <property type="term" value="F:ubiquitin binding"/>
    <property type="evidence" value="ECO:0007669"/>
    <property type="project" value="UniProtKB-UniRule"/>
</dbReference>
<dbReference type="Gene3D" id="1.10.8.10">
    <property type="entry name" value="DNA helicase RuvA subunit, C-terminal domain"/>
    <property type="match status" value="2"/>
</dbReference>
<dbReference type="GO" id="GO:0005654">
    <property type="term" value="C:nucleoplasm"/>
    <property type="evidence" value="ECO:0007669"/>
    <property type="project" value="TreeGrafter"/>
</dbReference>
<dbReference type="PANTHER" id="PTHR10621">
    <property type="entry name" value="UV EXCISION REPAIR PROTEIN RAD23"/>
    <property type="match status" value="1"/>
</dbReference>
<keyword evidence="9" id="KW-1185">Reference proteome</keyword>
<sequence>MVTKAKASPASSSKPAAAAASAPTPTPAPAPAAPVTQAPVETAPVAAASTAAPVVGETPTPAASAEPAPPTSADNALLTGTNFETAIQGMMEMGFPREECMLAMRASFNNPDRAVEYLMTGIPDYLRQETAPPPARTAAAPASAASAPATGAAAATPAAATPTTNQPQNLFTAAAQAAASARQGATTEGGAGDVESLAFLRDQPQFQQIRELVQNNPELLQPLLVQLGQSNPQMLQLISQNQQAFLQLLNEGGEGEEGHPQGGGNHIYVTQEEQEAIQRLESLGFNRQTAVEAFLACDRDEEMAANYLFDHGNDDMEDDMQ</sequence>
<dbReference type="Pfam" id="PF00627">
    <property type="entry name" value="UBA"/>
    <property type="match status" value="2"/>
</dbReference>
<feature type="domain" description="UBA" evidence="7">
    <location>
        <begin position="271"/>
        <end position="311"/>
    </location>
</feature>
<dbReference type="AlphaFoldDB" id="A0A9P3M251"/>
<dbReference type="CDD" id="cd14281">
    <property type="entry name" value="UBA2_Rad23_like"/>
    <property type="match status" value="1"/>
</dbReference>
<dbReference type="EMBL" id="BQFW01000015">
    <property type="protein sequence ID" value="GJJ78983.1"/>
    <property type="molecule type" value="Genomic_DNA"/>
</dbReference>
<dbReference type="InterPro" id="IPR009060">
    <property type="entry name" value="UBA-like_sf"/>
</dbReference>
<dbReference type="SMART" id="SM00727">
    <property type="entry name" value="STI1"/>
    <property type="match status" value="1"/>
</dbReference>
<organism evidence="8 9">
    <name type="scientific">Entomortierella parvispora</name>
    <dbReference type="NCBI Taxonomy" id="205924"/>
    <lineage>
        <taxon>Eukaryota</taxon>
        <taxon>Fungi</taxon>
        <taxon>Fungi incertae sedis</taxon>
        <taxon>Mucoromycota</taxon>
        <taxon>Mortierellomycotina</taxon>
        <taxon>Mortierellomycetes</taxon>
        <taxon>Mortierellales</taxon>
        <taxon>Mortierellaceae</taxon>
        <taxon>Entomortierella</taxon>
    </lineage>
</organism>
<dbReference type="Gene3D" id="1.10.10.540">
    <property type="entry name" value="XPC-binding domain"/>
    <property type="match status" value="1"/>
</dbReference>
<keyword evidence="3 5" id="KW-0234">DNA repair</keyword>
<gene>
    <name evidence="8" type="ORF">EMPS_11342</name>
</gene>
<evidence type="ECO:0000256" key="3">
    <source>
        <dbReference type="ARBA" id="ARBA00023204"/>
    </source>
</evidence>
<feature type="compositionally biased region" description="Low complexity" evidence="6">
    <location>
        <begin position="33"/>
        <end position="66"/>
    </location>
</feature>
<dbReference type="InterPro" id="IPR015940">
    <property type="entry name" value="UBA"/>
</dbReference>
<proteinExistence type="inferred from homology"/>
<dbReference type="PANTHER" id="PTHR10621:SF0">
    <property type="entry name" value="UV EXCISION REPAIR PROTEIN RAD23"/>
    <property type="match status" value="1"/>
</dbReference>
<dbReference type="Pfam" id="PF09280">
    <property type="entry name" value="XPC-binding"/>
    <property type="match status" value="1"/>
</dbReference>
<dbReference type="GO" id="GO:0005829">
    <property type="term" value="C:cytosol"/>
    <property type="evidence" value="ECO:0007669"/>
    <property type="project" value="TreeGrafter"/>
</dbReference>
<evidence type="ECO:0000256" key="4">
    <source>
        <dbReference type="ARBA" id="ARBA00023242"/>
    </source>
</evidence>
<dbReference type="FunFam" id="1.10.8.10:FF:000003">
    <property type="entry name" value="UV excision repair protein RAD23 homolog"/>
    <property type="match status" value="1"/>
</dbReference>
<accession>A0A9P3M251</accession>
<feature type="compositionally biased region" description="Low complexity" evidence="6">
    <location>
        <begin position="1"/>
        <end position="23"/>
    </location>
</feature>
<evidence type="ECO:0000256" key="1">
    <source>
        <dbReference type="ARBA" id="ARBA00022737"/>
    </source>
</evidence>
<keyword evidence="1" id="KW-0677">Repeat</keyword>
<reference evidence="8" key="2">
    <citation type="journal article" date="2022" name="Microbiol. Resour. Announc.">
        <title>Whole-Genome Sequence of Entomortierella parvispora E1425, a Mucoromycotan Fungus Associated with Burkholderiaceae-Related Endosymbiotic Bacteria.</title>
        <authorList>
            <person name="Herlambang A."/>
            <person name="Guo Y."/>
            <person name="Takashima Y."/>
            <person name="Narisawa K."/>
            <person name="Ohta H."/>
            <person name="Nishizawa T."/>
        </authorList>
    </citation>
    <scope>NUCLEOTIDE SEQUENCE</scope>
    <source>
        <strain evidence="8">E1425</strain>
    </source>
</reference>
<dbReference type="GO" id="GO:0031593">
    <property type="term" value="F:polyubiquitin modification-dependent protein binding"/>
    <property type="evidence" value="ECO:0007669"/>
    <property type="project" value="UniProtKB-UniRule"/>
</dbReference>
<dbReference type="GO" id="GO:0003684">
    <property type="term" value="F:damaged DNA binding"/>
    <property type="evidence" value="ECO:0007669"/>
    <property type="project" value="UniProtKB-UniRule"/>
</dbReference>
<dbReference type="PROSITE" id="PS50030">
    <property type="entry name" value="UBA"/>
    <property type="match status" value="2"/>
</dbReference>
<keyword evidence="2 5" id="KW-0227">DNA damage</keyword>
<evidence type="ECO:0000259" key="7">
    <source>
        <dbReference type="PROSITE" id="PS50030"/>
    </source>
</evidence>
<name>A0A9P3M251_9FUNG</name>
<evidence type="ECO:0000313" key="9">
    <source>
        <dbReference type="Proteomes" id="UP000827284"/>
    </source>
</evidence>
<dbReference type="FunFam" id="1.10.8.10:FF:000002">
    <property type="entry name" value="UV excision repair protein RAD23 homolog"/>
    <property type="match status" value="1"/>
</dbReference>
<comment type="caution">
    <text evidence="8">The sequence shown here is derived from an EMBL/GenBank/DDBJ whole genome shotgun (WGS) entry which is preliminary data.</text>
</comment>
<dbReference type="SUPFAM" id="SSF101238">
    <property type="entry name" value="XPC-binding domain"/>
    <property type="match status" value="1"/>
</dbReference>
<evidence type="ECO:0000256" key="2">
    <source>
        <dbReference type="ARBA" id="ARBA00022763"/>
    </source>
</evidence>
<dbReference type="InterPro" id="IPR004806">
    <property type="entry name" value="Rad23"/>
</dbReference>
<reference evidence="8" key="1">
    <citation type="submission" date="2021-11" db="EMBL/GenBank/DDBJ databases">
        <authorList>
            <person name="Herlambang A."/>
            <person name="Guo Y."/>
            <person name="Takashima Y."/>
            <person name="Nishizawa T."/>
        </authorList>
    </citation>
    <scope>NUCLEOTIDE SEQUENCE</scope>
    <source>
        <strain evidence="8">E1425</strain>
    </source>
</reference>
<keyword evidence="5" id="KW-0963">Cytoplasm</keyword>
<dbReference type="GO" id="GO:0043161">
    <property type="term" value="P:proteasome-mediated ubiquitin-dependent protein catabolic process"/>
    <property type="evidence" value="ECO:0007669"/>
    <property type="project" value="UniProtKB-UniRule"/>
</dbReference>
<comment type="function">
    <text evidence="5">Multiubiquitin chain receptor involved in modulation of proteasomal degradation. Involved in nucleotide excision repair.</text>
</comment>
<dbReference type="GO" id="GO:0006289">
    <property type="term" value="P:nucleotide-excision repair"/>
    <property type="evidence" value="ECO:0007669"/>
    <property type="project" value="UniProtKB-UniRule"/>
</dbReference>
<evidence type="ECO:0000256" key="5">
    <source>
        <dbReference type="RuleBase" id="RU367049"/>
    </source>
</evidence>
<dbReference type="SUPFAM" id="SSF46934">
    <property type="entry name" value="UBA-like"/>
    <property type="match status" value="2"/>
</dbReference>
<dbReference type="FunFam" id="1.10.10.540:FF:000001">
    <property type="entry name" value="UV excision repair protein RAD23 B"/>
    <property type="match status" value="1"/>
</dbReference>
<dbReference type="InterPro" id="IPR036353">
    <property type="entry name" value="XPC-bd_sf"/>
</dbReference>
<dbReference type="OrthoDB" id="419317at2759"/>
<dbReference type="InterPro" id="IPR006636">
    <property type="entry name" value="STI1_HS-bd"/>
</dbReference>
<comment type="subcellular location">
    <subcellularLocation>
        <location evidence="5">Nucleus</location>
    </subcellularLocation>
    <subcellularLocation>
        <location evidence="5">Cytoplasm</location>
    </subcellularLocation>
</comment>
<evidence type="ECO:0000313" key="8">
    <source>
        <dbReference type="EMBL" id="GJJ78983.1"/>
    </source>
</evidence>
<evidence type="ECO:0000256" key="6">
    <source>
        <dbReference type="SAM" id="MobiDB-lite"/>
    </source>
</evidence>
<dbReference type="Proteomes" id="UP000827284">
    <property type="component" value="Unassembled WGS sequence"/>
</dbReference>
<dbReference type="GO" id="GO:0070628">
    <property type="term" value="F:proteasome binding"/>
    <property type="evidence" value="ECO:0007669"/>
    <property type="project" value="TreeGrafter"/>
</dbReference>
<dbReference type="InterPro" id="IPR015360">
    <property type="entry name" value="XPC-bd"/>
</dbReference>
<protein>
    <recommendedName>
        <fullName evidence="5">UV excision repair protein RAD23</fullName>
    </recommendedName>
</protein>
<dbReference type="PRINTS" id="PR01839">
    <property type="entry name" value="RAD23PROTEIN"/>
</dbReference>
<feature type="region of interest" description="Disordered" evidence="6">
    <location>
        <begin position="1"/>
        <end position="76"/>
    </location>
</feature>
<dbReference type="NCBIfam" id="TIGR00601">
    <property type="entry name" value="rad23"/>
    <property type="match status" value="1"/>
</dbReference>
<comment type="similarity">
    <text evidence="5">Belongs to the RAD23 family.</text>
</comment>
<feature type="domain" description="UBA" evidence="7">
    <location>
        <begin position="81"/>
        <end position="121"/>
    </location>
</feature>